<keyword evidence="1" id="KW-1133">Transmembrane helix</keyword>
<proteinExistence type="predicted"/>
<evidence type="ECO:0000256" key="1">
    <source>
        <dbReference type="SAM" id="Phobius"/>
    </source>
</evidence>
<organism evidence="2 3">
    <name type="scientific">Pseudoalteromonas rubra</name>
    <dbReference type="NCBI Taxonomy" id="43658"/>
    <lineage>
        <taxon>Bacteria</taxon>
        <taxon>Pseudomonadati</taxon>
        <taxon>Pseudomonadota</taxon>
        <taxon>Gammaproteobacteria</taxon>
        <taxon>Alteromonadales</taxon>
        <taxon>Pseudoalteromonadaceae</taxon>
        <taxon>Pseudoalteromonas</taxon>
    </lineage>
</organism>
<evidence type="ECO:0000313" key="2">
    <source>
        <dbReference type="EMBL" id="TMP34793.1"/>
    </source>
</evidence>
<accession>A0A5S3WW54</accession>
<dbReference type="EMBL" id="PNCJ01000027">
    <property type="protein sequence ID" value="TMP34793.1"/>
    <property type="molecule type" value="Genomic_DNA"/>
</dbReference>
<comment type="caution">
    <text evidence="2">The sequence shown here is derived from an EMBL/GenBank/DDBJ whole genome shotgun (WGS) entry which is preliminary data.</text>
</comment>
<keyword evidence="1" id="KW-0472">Membrane</keyword>
<dbReference type="AlphaFoldDB" id="A0A5S3WW54"/>
<dbReference type="Proteomes" id="UP000306719">
    <property type="component" value="Unassembled WGS sequence"/>
</dbReference>
<reference evidence="3" key="2">
    <citation type="submission" date="2019-06" db="EMBL/GenBank/DDBJ databases">
        <title>Co-occurence of chitin degradation, pigmentation and bioactivity in marine Pseudoalteromonas.</title>
        <authorList>
            <person name="Sonnenschein E.C."/>
            <person name="Bech P.K."/>
        </authorList>
    </citation>
    <scope>NUCLEOTIDE SEQUENCE [LARGE SCALE GENOMIC DNA]</scope>
    <source>
        <strain evidence="3">S2599</strain>
    </source>
</reference>
<feature type="transmembrane region" description="Helical" evidence="1">
    <location>
        <begin position="94"/>
        <end position="118"/>
    </location>
</feature>
<evidence type="ECO:0000313" key="3">
    <source>
        <dbReference type="Proteomes" id="UP000306719"/>
    </source>
</evidence>
<name>A0A5S3WW54_9GAMM</name>
<keyword evidence="1" id="KW-0812">Transmembrane</keyword>
<reference evidence="2 3" key="1">
    <citation type="submission" date="2018-01" db="EMBL/GenBank/DDBJ databases">
        <authorList>
            <person name="Paulsen S."/>
            <person name="Gram L.K."/>
        </authorList>
    </citation>
    <scope>NUCLEOTIDE SEQUENCE [LARGE SCALE GENOMIC DNA]</scope>
    <source>
        <strain evidence="2 3">S2599</strain>
    </source>
</reference>
<sequence length="173" mass="20422">MHVVEMVLSSVLIIGLVLAWRDYNARWLFILLGLFQVLEATTKPITIQWTLHYYLWCAVLSVILLAMILFRGLIAEKVYNFTKIEYFKRTRESYALTIPECAFCFLIFVSSVFCLLAWLEILLYYYKIVSYPVIYHHLWVPTLYTLHILEALALITFITRIIRPKGALNYEKN</sequence>
<feature type="transmembrane region" description="Helical" evidence="1">
    <location>
        <begin position="53"/>
        <end position="74"/>
    </location>
</feature>
<feature type="transmembrane region" description="Helical" evidence="1">
    <location>
        <begin position="138"/>
        <end position="162"/>
    </location>
</feature>
<protein>
    <submittedName>
        <fullName evidence="2">Uncharacterized protein</fullName>
    </submittedName>
</protein>
<gene>
    <name evidence="2" type="ORF">CWB98_17510</name>
</gene>